<dbReference type="CDD" id="cd00397">
    <property type="entry name" value="DNA_BRE_C"/>
    <property type="match status" value="1"/>
</dbReference>
<keyword evidence="1" id="KW-0233">DNA recombination</keyword>
<dbReference type="Gene3D" id="1.10.443.10">
    <property type="entry name" value="Intergrase catalytic core"/>
    <property type="match status" value="1"/>
</dbReference>
<dbReference type="Proteomes" id="UP000282574">
    <property type="component" value="Unassembled WGS sequence"/>
</dbReference>
<dbReference type="GO" id="GO:0015074">
    <property type="term" value="P:DNA integration"/>
    <property type="evidence" value="ECO:0007669"/>
    <property type="project" value="InterPro"/>
</dbReference>
<comment type="caution">
    <text evidence="3">The sequence shown here is derived from an EMBL/GenBank/DDBJ whole genome shotgun (WGS) entry which is preliminary data.</text>
</comment>
<dbReference type="InterPro" id="IPR011010">
    <property type="entry name" value="DNA_brk_join_enz"/>
</dbReference>
<dbReference type="PROSITE" id="PS51898">
    <property type="entry name" value="TYR_RECOMBINASE"/>
    <property type="match status" value="1"/>
</dbReference>
<dbReference type="Pfam" id="PF00589">
    <property type="entry name" value="Phage_integrase"/>
    <property type="match status" value="1"/>
</dbReference>
<dbReference type="EMBL" id="RSCK01000001">
    <property type="protein sequence ID" value="RUT14591.1"/>
    <property type="molecule type" value="Genomic_DNA"/>
</dbReference>
<name>A0AB37UUC8_9CYAN</name>
<proteinExistence type="predicted"/>
<keyword evidence="4" id="KW-1185">Reference proteome</keyword>
<dbReference type="SUPFAM" id="SSF56349">
    <property type="entry name" value="DNA breaking-rejoining enzymes"/>
    <property type="match status" value="1"/>
</dbReference>
<dbReference type="InterPro" id="IPR013762">
    <property type="entry name" value="Integrase-like_cat_sf"/>
</dbReference>
<sequence>MLLRKQNRDALNRYLSWCKEQGEEVSSDRPLILSHHATRKGERLSYHGIYFAIEKIGELAAFPQLHPHSFRHTYSTELLLMDVDPTYARKQTQHQSEKAFRRYTLRGEQSSAIAAYYRAVGEESDAQILE</sequence>
<feature type="domain" description="Tyr recombinase" evidence="2">
    <location>
        <begin position="1"/>
        <end position="130"/>
    </location>
</feature>
<dbReference type="GO" id="GO:0003677">
    <property type="term" value="F:DNA binding"/>
    <property type="evidence" value="ECO:0007669"/>
    <property type="project" value="InterPro"/>
</dbReference>
<evidence type="ECO:0000256" key="1">
    <source>
        <dbReference type="ARBA" id="ARBA00023172"/>
    </source>
</evidence>
<evidence type="ECO:0000313" key="4">
    <source>
        <dbReference type="Proteomes" id="UP000282574"/>
    </source>
</evidence>
<accession>A0AB37UUC8</accession>
<dbReference type="GO" id="GO:0006310">
    <property type="term" value="P:DNA recombination"/>
    <property type="evidence" value="ECO:0007669"/>
    <property type="project" value="UniProtKB-KW"/>
</dbReference>
<dbReference type="AlphaFoldDB" id="A0AB37UUC8"/>
<gene>
    <name evidence="3" type="ORF">DSM107010_01370</name>
</gene>
<organism evidence="3 4">
    <name type="scientific">Chroococcidiopsis cubana SAG 39.79</name>
    <dbReference type="NCBI Taxonomy" id="388085"/>
    <lineage>
        <taxon>Bacteria</taxon>
        <taxon>Bacillati</taxon>
        <taxon>Cyanobacteriota</taxon>
        <taxon>Cyanophyceae</taxon>
        <taxon>Chroococcidiopsidales</taxon>
        <taxon>Chroococcidiopsidaceae</taxon>
        <taxon>Chroococcidiopsis</taxon>
    </lineage>
</organism>
<protein>
    <recommendedName>
        <fullName evidence="2">Tyr recombinase domain-containing protein</fullName>
    </recommendedName>
</protein>
<dbReference type="InterPro" id="IPR002104">
    <property type="entry name" value="Integrase_catalytic"/>
</dbReference>
<evidence type="ECO:0000259" key="2">
    <source>
        <dbReference type="PROSITE" id="PS51898"/>
    </source>
</evidence>
<evidence type="ECO:0000313" key="3">
    <source>
        <dbReference type="EMBL" id="RUT14591.1"/>
    </source>
</evidence>
<reference evidence="3 4" key="1">
    <citation type="journal article" date="2019" name="Genome Biol. Evol.">
        <title>Day and night: Metabolic profiles and evolutionary relationships of six axenic non-marine cyanobacteria.</title>
        <authorList>
            <person name="Will S.E."/>
            <person name="Henke P."/>
            <person name="Boedeker C."/>
            <person name="Huang S."/>
            <person name="Brinkmann H."/>
            <person name="Rohde M."/>
            <person name="Jarek M."/>
            <person name="Friedl T."/>
            <person name="Seufert S."/>
            <person name="Schumacher M."/>
            <person name="Overmann J."/>
            <person name="Neumann-Schaal M."/>
            <person name="Petersen J."/>
        </authorList>
    </citation>
    <scope>NUCLEOTIDE SEQUENCE [LARGE SCALE GENOMIC DNA]</scope>
    <source>
        <strain evidence="3 4">SAG 39.79</strain>
    </source>
</reference>